<comment type="subcellular location">
    <subcellularLocation>
        <location evidence="1">Cell membrane</location>
        <topology evidence="1">Multi-pass membrane protein</topology>
    </subcellularLocation>
</comment>
<evidence type="ECO:0000256" key="5">
    <source>
        <dbReference type="ARBA" id="ARBA00023136"/>
    </source>
</evidence>
<evidence type="ECO:0000259" key="8">
    <source>
        <dbReference type="Pfam" id="PF02687"/>
    </source>
</evidence>
<dbReference type="KEGG" id="psua:FLK61_31780"/>
<dbReference type="PROSITE" id="PS51257">
    <property type="entry name" value="PROKAR_LIPOPROTEIN"/>
    <property type="match status" value="1"/>
</dbReference>
<sequence>MKLRDRMGTVKTSMLRNKGRLFMTILATSIGCSFLIVLASFGFGLQQSMIDEVSANQAVTEIEVYGREDGEELTEQDLSLFSEIENVTTVVQTSMISAQAEVDELFVNGSIIAFSGDSDTAFGIAEGRMASNDSEVIIGMDLHEQGYEIGDSISVSYSDYGSMDELATITSTIVGIKETPTKDWIEDLGVYYHGSAAILMENVMIDQPFVTVHTDDVRHVGAITEEIKGQSYFVYSVTEEISSMAALFQALQAGLIAVGTVAVIIASIGIYNTMTMAVTERTHEIGVYKALGAEPKQIKSLFLMESSFIGGIGVVIGIIVAYWVSMFANAVIPRILAYTTESEAIDITFSRIPVELLVIAGAISLIVAILSGYRPAVAATKISVVEALNRR</sequence>
<keyword evidence="11" id="KW-1185">Reference proteome</keyword>
<keyword evidence="2" id="KW-1003">Cell membrane</keyword>
<dbReference type="Pfam" id="PF12704">
    <property type="entry name" value="MacB_PCD"/>
    <property type="match status" value="1"/>
</dbReference>
<feature type="transmembrane region" description="Helical" evidence="7">
    <location>
        <begin position="308"/>
        <end position="332"/>
    </location>
</feature>
<accession>A0A859FEE5</accession>
<dbReference type="InterPro" id="IPR025857">
    <property type="entry name" value="MacB_PCD"/>
</dbReference>
<proteinExistence type="inferred from homology"/>
<dbReference type="Pfam" id="PF02687">
    <property type="entry name" value="FtsX"/>
    <property type="match status" value="1"/>
</dbReference>
<dbReference type="GO" id="GO:0022857">
    <property type="term" value="F:transmembrane transporter activity"/>
    <property type="evidence" value="ECO:0007669"/>
    <property type="project" value="TreeGrafter"/>
</dbReference>
<keyword evidence="4 7" id="KW-1133">Transmembrane helix</keyword>
<protein>
    <submittedName>
        <fullName evidence="10">ABC transporter permease</fullName>
    </submittedName>
</protein>
<evidence type="ECO:0000256" key="1">
    <source>
        <dbReference type="ARBA" id="ARBA00004651"/>
    </source>
</evidence>
<feature type="transmembrane region" description="Helical" evidence="7">
    <location>
        <begin position="21"/>
        <end position="45"/>
    </location>
</feature>
<evidence type="ECO:0000313" key="11">
    <source>
        <dbReference type="Proteomes" id="UP000318138"/>
    </source>
</evidence>
<feature type="transmembrane region" description="Helical" evidence="7">
    <location>
        <begin position="250"/>
        <end position="271"/>
    </location>
</feature>
<keyword evidence="3 7" id="KW-0812">Transmembrane</keyword>
<dbReference type="InterPro" id="IPR003838">
    <property type="entry name" value="ABC3_permease_C"/>
</dbReference>
<feature type="domain" description="MacB-like periplasmic core" evidence="9">
    <location>
        <begin position="22"/>
        <end position="228"/>
    </location>
</feature>
<organism evidence="10 11">
    <name type="scientific">Paenalkalicoccus suaedae</name>
    <dbReference type="NCBI Taxonomy" id="2592382"/>
    <lineage>
        <taxon>Bacteria</taxon>
        <taxon>Bacillati</taxon>
        <taxon>Bacillota</taxon>
        <taxon>Bacilli</taxon>
        <taxon>Bacillales</taxon>
        <taxon>Bacillaceae</taxon>
        <taxon>Paenalkalicoccus</taxon>
    </lineage>
</organism>
<gene>
    <name evidence="10" type="ORF">FLK61_31780</name>
</gene>
<feature type="transmembrane region" description="Helical" evidence="7">
    <location>
        <begin position="352"/>
        <end position="373"/>
    </location>
</feature>
<dbReference type="GO" id="GO:0005886">
    <property type="term" value="C:plasma membrane"/>
    <property type="evidence" value="ECO:0007669"/>
    <property type="project" value="UniProtKB-SubCell"/>
</dbReference>
<feature type="domain" description="ABC3 transporter permease C-terminal" evidence="8">
    <location>
        <begin position="257"/>
        <end position="383"/>
    </location>
</feature>
<dbReference type="AlphaFoldDB" id="A0A859FEE5"/>
<evidence type="ECO:0000256" key="3">
    <source>
        <dbReference type="ARBA" id="ARBA00022692"/>
    </source>
</evidence>
<dbReference type="PANTHER" id="PTHR30572:SF4">
    <property type="entry name" value="ABC TRANSPORTER PERMEASE YTRF"/>
    <property type="match status" value="1"/>
</dbReference>
<dbReference type="EMBL" id="CP041372">
    <property type="protein sequence ID" value="QKS71291.1"/>
    <property type="molecule type" value="Genomic_DNA"/>
</dbReference>
<dbReference type="InterPro" id="IPR050250">
    <property type="entry name" value="Macrolide_Exporter_MacB"/>
</dbReference>
<evidence type="ECO:0000256" key="4">
    <source>
        <dbReference type="ARBA" id="ARBA00022989"/>
    </source>
</evidence>
<name>A0A859FEE5_9BACI</name>
<dbReference type="PANTHER" id="PTHR30572">
    <property type="entry name" value="MEMBRANE COMPONENT OF TRANSPORTER-RELATED"/>
    <property type="match status" value="1"/>
</dbReference>
<evidence type="ECO:0000256" key="6">
    <source>
        <dbReference type="ARBA" id="ARBA00038076"/>
    </source>
</evidence>
<keyword evidence="5 7" id="KW-0472">Membrane</keyword>
<comment type="similarity">
    <text evidence="6">Belongs to the ABC-4 integral membrane protein family.</text>
</comment>
<evidence type="ECO:0000256" key="2">
    <source>
        <dbReference type="ARBA" id="ARBA00022475"/>
    </source>
</evidence>
<dbReference type="Proteomes" id="UP000318138">
    <property type="component" value="Chromosome"/>
</dbReference>
<evidence type="ECO:0000259" key="9">
    <source>
        <dbReference type="Pfam" id="PF12704"/>
    </source>
</evidence>
<reference evidence="11" key="1">
    <citation type="submission" date="2019-07" db="EMBL/GenBank/DDBJ databases">
        <title>Bacillus alkalisoli sp. nov. isolated from saline soil.</title>
        <authorList>
            <person name="Sun J.-Q."/>
            <person name="Xu L."/>
        </authorList>
    </citation>
    <scope>NUCLEOTIDE SEQUENCE [LARGE SCALE GENOMIC DNA]</scope>
    <source>
        <strain evidence="11">M4U3P1</strain>
    </source>
</reference>
<dbReference type="RefSeq" id="WP_176009326.1">
    <property type="nucleotide sequence ID" value="NZ_CP041372.2"/>
</dbReference>
<evidence type="ECO:0000313" key="10">
    <source>
        <dbReference type="EMBL" id="QKS71291.1"/>
    </source>
</evidence>
<evidence type="ECO:0000256" key="7">
    <source>
        <dbReference type="SAM" id="Phobius"/>
    </source>
</evidence>